<evidence type="ECO:0000256" key="1">
    <source>
        <dbReference type="SAM" id="Phobius"/>
    </source>
</evidence>
<evidence type="ECO:0000313" key="2">
    <source>
        <dbReference type="EMBL" id="OIQ08311.1"/>
    </source>
</evidence>
<dbReference type="AlphaFoldDB" id="A0A1J5JUQ9"/>
<organism evidence="2 3">
    <name type="scientific">Neomoorella thermoacetica</name>
    <name type="common">Clostridium thermoaceticum</name>
    <dbReference type="NCBI Taxonomy" id="1525"/>
    <lineage>
        <taxon>Bacteria</taxon>
        <taxon>Bacillati</taxon>
        <taxon>Bacillota</taxon>
        <taxon>Clostridia</taxon>
        <taxon>Neomoorellales</taxon>
        <taxon>Neomoorellaceae</taxon>
        <taxon>Neomoorella</taxon>
    </lineage>
</organism>
<protein>
    <submittedName>
        <fullName evidence="2">Uncharacterized protein</fullName>
    </submittedName>
</protein>
<feature type="transmembrane region" description="Helical" evidence="1">
    <location>
        <begin position="85"/>
        <end position="105"/>
    </location>
</feature>
<proteinExistence type="predicted"/>
<evidence type="ECO:0000313" key="3">
    <source>
        <dbReference type="Proteomes" id="UP000182743"/>
    </source>
</evidence>
<accession>A0A1J5JUQ9</accession>
<dbReference type="Proteomes" id="UP000182743">
    <property type="component" value="Unassembled WGS sequence"/>
</dbReference>
<keyword evidence="1" id="KW-0472">Membrane</keyword>
<name>A0A1J5JUQ9_NEOTH</name>
<keyword evidence="1" id="KW-0812">Transmembrane</keyword>
<dbReference type="EMBL" id="MIHH01000012">
    <property type="protein sequence ID" value="OIQ08311.1"/>
    <property type="molecule type" value="Genomic_DNA"/>
</dbReference>
<keyword evidence="1" id="KW-1133">Transmembrane helix</keyword>
<dbReference type="RefSeq" id="WP_071521193.1">
    <property type="nucleotide sequence ID" value="NZ_MIHH01000012.1"/>
</dbReference>
<sequence>MNNRKDQLEELLAELPTQTPPPLAGWHFSAALRQRVQRRLTSLHDDPLNRAVPIGDEEGSSGAISGRVTSALTAAPGWQASWRRFQLIGVTALALIFILLARWYLPGVPGYWRGGAGGPPAGFQVKPLQYQLVSINDPPREAVVSIGRVEGSNQLLAAISKRQEPVGWQLIYTQPLNAYMVLPVKVVHANSDQVAIILIAYQEQQESGYRYLILRFDGEKVIPYKQ</sequence>
<gene>
    <name evidence="2" type="ORF">MOOR_20300</name>
</gene>
<reference evidence="2 3" key="1">
    <citation type="submission" date="2016-08" db="EMBL/GenBank/DDBJ databases">
        <title>Genome-based comparison of Moorella thermoacetic strains.</title>
        <authorList>
            <person name="Poehlein A."/>
            <person name="Bengelsdorf F.R."/>
            <person name="Esser C."/>
            <person name="Duerre P."/>
            <person name="Daniel R."/>
        </authorList>
    </citation>
    <scope>NUCLEOTIDE SEQUENCE [LARGE SCALE GENOMIC DNA]</scope>
    <source>
        <strain evidence="2 3">DSM 11768</strain>
    </source>
</reference>
<comment type="caution">
    <text evidence="2">The sequence shown here is derived from an EMBL/GenBank/DDBJ whole genome shotgun (WGS) entry which is preliminary data.</text>
</comment>